<dbReference type="PANTHER" id="PTHR32303:SF10">
    <property type="entry name" value="OUTER MEMBRANE PROTEIN ASSEMBLY FACTOR BAMB"/>
    <property type="match status" value="1"/>
</dbReference>
<dbReference type="AlphaFoldDB" id="A0A6G1KVX3"/>
<evidence type="ECO:0000256" key="2">
    <source>
        <dbReference type="ARBA" id="ARBA00008156"/>
    </source>
</evidence>
<evidence type="ECO:0000256" key="1">
    <source>
        <dbReference type="ARBA" id="ARBA00001931"/>
    </source>
</evidence>
<dbReference type="SUPFAM" id="SSF50998">
    <property type="entry name" value="Quinoprotein alcohol dehydrogenase-like"/>
    <property type="match status" value="1"/>
</dbReference>
<proteinExistence type="inferred from homology"/>
<dbReference type="PANTHER" id="PTHR32303">
    <property type="entry name" value="QUINOPROTEIN ALCOHOL DEHYDROGENASE (CYTOCHROME C)"/>
    <property type="match status" value="1"/>
</dbReference>
<sequence length="321" mass="34423">MVRWRGLGQSAVDCVQRKQVFIATGNIYDLPVAVQECINATGNDNETSCYPDTVWFESVISFDIPSGEVNWRRRLTAVLAWTGACTANPSSSNCPLCPGPDADFGMAPSMVLGGRSHVGDHGGALTPDGNDIVGVGQKNGNVYAYDAANGTLYWVTVVAPDTSNLGTMSYGLAVDEFRIYVSIINAFHETWALQPSGQNISNAAYGAVTLTDGTILWEVQVPRNWSNSASPTVANDVVIVGNTGLIDYMPRNNTLYGSVMFLGSTSGAALCEIGVDNQMWGGIAVDGRYFLFGTGYASGTGWEWNRLVQCVEGWFVNGETH</sequence>
<keyword evidence="6" id="KW-1185">Reference proteome</keyword>
<dbReference type="Pfam" id="PF13360">
    <property type="entry name" value="PQQ_2"/>
    <property type="match status" value="1"/>
</dbReference>
<feature type="domain" description="Pyrrolo-quinoline quinone repeat" evidence="4">
    <location>
        <begin position="57"/>
        <end position="244"/>
    </location>
</feature>
<evidence type="ECO:0000259" key="4">
    <source>
        <dbReference type="Pfam" id="PF13360"/>
    </source>
</evidence>
<evidence type="ECO:0000313" key="6">
    <source>
        <dbReference type="Proteomes" id="UP000799436"/>
    </source>
</evidence>
<gene>
    <name evidence="5" type="ORF">EJ03DRAFT_357422</name>
</gene>
<dbReference type="EMBL" id="ML995910">
    <property type="protein sequence ID" value="KAF2764791.1"/>
    <property type="molecule type" value="Genomic_DNA"/>
</dbReference>
<dbReference type="InterPro" id="IPR011047">
    <property type="entry name" value="Quinoprotein_ADH-like_sf"/>
</dbReference>
<evidence type="ECO:0000256" key="3">
    <source>
        <dbReference type="ARBA" id="ARBA00023002"/>
    </source>
</evidence>
<keyword evidence="3" id="KW-0560">Oxidoreductase</keyword>
<dbReference type="GO" id="GO:0016491">
    <property type="term" value="F:oxidoreductase activity"/>
    <property type="evidence" value="ECO:0007669"/>
    <property type="project" value="UniProtKB-KW"/>
</dbReference>
<protein>
    <recommendedName>
        <fullName evidence="4">Pyrrolo-quinoline quinone repeat domain-containing protein</fullName>
    </recommendedName>
</protein>
<accession>A0A6G1KVX3</accession>
<comment type="similarity">
    <text evidence="2">Belongs to the bacterial PQQ dehydrogenase family.</text>
</comment>
<dbReference type="InterPro" id="IPR015943">
    <property type="entry name" value="WD40/YVTN_repeat-like_dom_sf"/>
</dbReference>
<dbReference type="Proteomes" id="UP000799436">
    <property type="component" value="Unassembled WGS sequence"/>
</dbReference>
<name>A0A6G1KVX3_9PEZI</name>
<comment type="cofactor">
    <cofactor evidence="1">
        <name>pyrroloquinoline quinone</name>
        <dbReference type="ChEBI" id="CHEBI:58442"/>
    </cofactor>
</comment>
<dbReference type="OrthoDB" id="416253at2759"/>
<organism evidence="5 6">
    <name type="scientific">Teratosphaeria nubilosa</name>
    <dbReference type="NCBI Taxonomy" id="161662"/>
    <lineage>
        <taxon>Eukaryota</taxon>
        <taxon>Fungi</taxon>
        <taxon>Dikarya</taxon>
        <taxon>Ascomycota</taxon>
        <taxon>Pezizomycotina</taxon>
        <taxon>Dothideomycetes</taxon>
        <taxon>Dothideomycetidae</taxon>
        <taxon>Mycosphaerellales</taxon>
        <taxon>Teratosphaeriaceae</taxon>
        <taxon>Teratosphaeria</taxon>
    </lineage>
</organism>
<dbReference type="Gene3D" id="2.130.10.10">
    <property type="entry name" value="YVTN repeat-like/Quinoprotein amine dehydrogenase"/>
    <property type="match status" value="2"/>
</dbReference>
<reference evidence="5" key="1">
    <citation type="journal article" date="2020" name="Stud. Mycol.">
        <title>101 Dothideomycetes genomes: a test case for predicting lifestyles and emergence of pathogens.</title>
        <authorList>
            <person name="Haridas S."/>
            <person name="Albert R."/>
            <person name="Binder M."/>
            <person name="Bloem J."/>
            <person name="Labutti K."/>
            <person name="Salamov A."/>
            <person name="Andreopoulos B."/>
            <person name="Baker S."/>
            <person name="Barry K."/>
            <person name="Bills G."/>
            <person name="Bluhm B."/>
            <person name="Cannon C."/>
            <person name="Castanera R."/>
            <person name="Culley D."/>
            <person name="Daum C."/>
            <person name="Ezra D."/>
            <person name="Gonzalez J."/>
            <person name="Henrissat B."/>
            <person name="Kuo A."/>
            <person name="Liang C."/>
            <person name="Lipzen A."/>
            <person name="Lutzoni F."/>
            <person name="Magnuson J."/>
            <person name="Mondo S."/>
            <person name="Nolan M."/>
            <person name="Ohm R."/>
            <person name="Pangilinan J."/>
            <person name="Park H.-J."/>
            <person name="Ramirez L."/>
            <person name="Alfaro M."/>
            <person name="Sun H."/>
            <person name="Tritt A."/>
            <person name="Yoshinaga Y."/>
            <person name="Zwiers L.-H."/>
            <person name="Turgeon B."/>
            <person name="Goodwin S."/>
            <person name="Spatafora J."/>
            <person name="Crous P."/>
            <person name="Grigoriev I."/>
        </authorList>
    </citation>
    <scope>NUCLEOTIDE SEQUENCE</scope>
    <source>
        <strain evidence="5">CBS 116005</strain>
    </source>
</reference>
<dbReference type="InterPro" id="IPR002372">
    <property type="entry name" value="PQQ_rpt_dom"/>
</dbReference>
<evidence type="ECO:0000313" key="5">
    <source>
        <dbReference type="EMBL" id="KAF2764791.1"/>
    </source>
</evidence>